<protein>
    <submittedName>
        <fullName evidence="1">Uncharacterized protein</fullName>
    </submittedName>
</protein>
<evidence type="ECO:0000313" key="1">
    <source>
        <dbReference type="EMBL" id="PYF05006.1"/>
    </source>
</evidence>
<reference evidence="1 2" key="1">
    <citation type="submission" date="2018-06" db="EMBL/GenBank/DDBJ databases">
        <title>Genomic Encyclopedia of Archaeal and Bacterial Type Strains, Phase II (KMG-II): from individual species to whole genera.</title>
        <authorList>
            <person name="Goeker M."/>
        </authorList>
    </citation>
    <scope>NUCLEOTIDE SEQUENCE [LARGE SCALE GENOMIC DNA]</scope>
    <source>
        <strain evidence="1 2">JCM 11668</strain>
    </source>
</reference>
<dbReference type="AlphaFoldDB" id="A0A318TJW3"/>
<organism evidence="1 2">
    <name type="scientific">Rhodopseudomonas faecalis</name>
    <dbReference type="NCBI Taxonomy" id="99655"/>
    <lineage>
        <taxon>Bacteria</taxon>
        <taxon>Pseudomonadati</taxon>
        <taxon>Pseudomonadota</taxon>
        <taxon>Alphaproteobacteria</taxon>
        <taxon>Hyphomicrobiales</taxon>
        <taxon>Nitrobacteraceae</taxon>
        <taxon>Rhodopseudomonas</taxon>
    </lineage>
</organism>
<name>A0A318TJW3_9BRAD</name>
<dbReference type="EMBL" id="QJTI01000002">
    <property type="protein sequence ID" value="PYF05006.1"/>
    <property type="molecule type" value="Genomic_DNA"/>
</dbReference>
<dbReference type="Proteomes" id="UP000248148">
    <property type="component" value="Unassembled WGS sequence"/>
</dbReference>
<accession>A0A318TJW3</accession>
<evidence type="ECO:0000313" key="2">
    <source>
        <dbReference type="Proteomes" id="UP000248148"/>
    </source>
</evidence>
<gene>
    <name evidence="1" type="ORF">BJ122_102232</name>
</gene>
<sequence length="156" mass="16853">MPTVQPAPVKAEPPRELGVDDALIIAEKLTEVYAGRDKGYGDGWSDKLVAESLNVPRDWVRQIREKRFGPAADSEDVRAALGEARAVANDAATMLKAVSGSLDRLDVIKTQCAAMAAEAAELHATIDRQFRNQVGECSRTLGRIERGIAAIEKVVV</sequence>
<proteinExistence type="predicted"/>
<comment type="caution">
    <text evidence="1">The sequence shown here is derived from an EMBL/GenBank/DDBJ whole genome shotgun (WGS) entry which is preliminary data.</text>
</comment>
<keyword evidence="2" id="KW-1185">Reference proteome</keyword>